<accession>A0A6D2LC51</accession>
<dbReference type="AlphaFoldDB" id="A0A6D2LC51"/>
<dbReference type="PANTHER" id="PTHR48475:SF2">
    <property type="entry name" value="RIBONUCLEASE H"/>
    <property type="match status" value="1"/>
</dbReference>
<keyword evidence="6" id="KW-0695">RNA-directed DNA polymerase</keyword>
<proteinExistence type="predicted"/>
<dbReference type="InterPro" id="IPR043502">
    <property type="entry name" value="DNA/RNA_pol_sf"/>
</dbReference>
<evidence type="ECO:0000256" key="5">
    <source>
        <dbReference type="ARBA" id="ARBA00022801"/>
    </source>
</evidence>
<keyword evidence="9" id="KW-1185">Reference proteome</keyword>
<evidence type="ECO:0000313" key="9">
    <source>
        <dbReference type="Proteomes" id="UP000467841"/>
    </source>
</evidence>
<dbReference type="Pfam" id="PF17917">
    <property type="entry name" value="RT_RNaseH"/>
    <property type="match status" value="1"/>
</dbReference>
<dbReference type="OrthoDB" id="1742547at2759"/>
<evidence type="ECO:0000256" key="4">
    <source>
        <dbReference type="ARBA" id="ARBA00022759"/>
    </source>
</evidence>
<feature type="domain" description="Reverse transcriptase RNase H-like" evidence="7">
    <location>
        <begin position="51"/>
        <end position="150"/>
    </location>
</feature>
<evidence type="ECO:0000256" key="6">
    <source>
        <dbReference type="ARBA" id="ARBA00022918"/>
    </source>
</evidence>
<keyword evidence="1" id="KW-0808">Transferase</keyword>
<protein>
    <recommendedName>
        <fullName evidence="7">Reverse transcriptase RNase H-like domain-containing protein</fullName>
    </recommendedName>
</protein>
<dbReference type="GO" id="GO:0004519">
    <property type="term" value="F:endonuclease activity"/>
    <property type="evidence" value="ECO:0007669"/>
    <property type="project" value="UniProtKB-KW"/>
</dbReference>
<keyword evidence="4" id="KW-0255">Endonuclease</keyword>
<evidence type="ECO:0000256" key="2">
    <source>
        <dbReference type="ARBA" id="ARBA00022695"/>
    </source>
</evidence>
<reference evidence="8" key="1">
    <citation type="submission" date="2020-01" db="EMBL/GenBank/DDBJ databases">
        <authorList>
            <person name="Mishra B."/>
        </authorList>
    </citation>
    <scope>NUCLEOTIDE SEQUENCE [LARGE SCALE GENOMIC DNA]</scope>
</reference>
<evidence type="ECO:0000313" key="8">
    <source>
        <dbReference type="EMBL" id="CAA7057254.1"/>
    </source>
</evidence>
<evidence type="ECO:0000256" key="1">
    <source>
        <dbReference type="ARBA" id="ARBA00022679"/>
    </source>
</evidence>
<organism evidence="8 9">
    <name type="scientific">Microthlaspi erraticum</name>
    <dbReference type="NCBI Taxonomy" id="1685480"/>
    <lineage>
        <taxon>Eukaryota</taxon>
        <taxon>Viridiplantae</taxon>
        <taxon>Streptophyta</taxon>
        <taxon>Embryophyta</taxon>
        <taxon>Tracheophyta</taxon>
        <taxon>Spermatophyta</taxon>
        <taxon>Magnoliopsida</taxon>
        <taxon>eudicotyledons</taxon>
        <taxon>Gunneridae</taxon>
        <taxon>Pentapetalae</taxon>
        <taxon>rosids</taxon>
        <taxon>malvids</taxon>
        <taxon>Brassicales</taxon>
        <taxon>Brassicaceae</taxon>
        <taxon>Coluteocarpeae</taxon>
        <taxon>Microthlaspi</taxon>
    </lineage>
</organism>
<name>A0A6D2LC51_9BRAS</name>
<dbReference type="GO" id="GO:0016787">
    <property type="term" value="F:hydrolase activity"/>
    <property type="evidence" value="ECO:0007669"/>
    <property type="project" value="UniProtKB-KW"/>
</dbReference>
<sequence>MEVMEIAGKYPLRAPITLALEMDFKGLDGLVWAMILWPPRTSYPIETSRRRTAYLYLAASPATVSGMLIREERDEQKSVYYVTKTLIDAETRYPPMEKLALALVMSASKLRPYFQSHSIVVMTSQPLRTVLHSPNTSGRLVKWAIELSEYDIEY</sequence>
<dbReference type="SUPFAM" id="SSF56672">
    <property type="entry name" value="DNA/RNA polymerases"/>
    <property type="match status" value="1"/>
</dbReference>
<dbReference type="GO" id="GO:0003964">
    <property type="term" value="F:RNA-directed DNA polymerase activity"/>
    <property type="evidence" value="ECO:0007669"/>
    <property type="project" value="UniProtKB-KW"/>
</dbReference>
<keyword evidence="3" id="KW-0540">Nuclease</keyword>
<gene>
    <name evidence="8" type="ORF">MERR_LOCUS44490</name>
</gene>
<comment type="caution">
    <text evidence="8">The sequence shown here is derived from an EMBL/GenBank/DDBJ whole genome shotgun (WGS) entry which is preliminary data.</text>
</comment>
<evidence type="ECO:0000259" key="7">
    <source>
        <dbReference type="Pfam" id="PF17917"/>
    </source>
</evidence>
<dbReference type="Proteomes" id="UP000467841">
    <property type="component" value="Unassembled WGS sequence"/>
</dbReference>
<keyword evidence="5" id="KW-0378">Hydrolase</keyword>
<dbReference type="InterPro" id="IPR041373">
    <property type="entry name" value="RT_RNaseH"/>
</dbReference>
<dbReference type="EMBL" id="CACVBM020001682">
    <property type="protein sequence ID" value="CAA7057254.1"/>
    <property type="molecule type" value="Genomic_DNA"/>
</dbReference>
<keyword evidence="2" id="KW-0548">Nucleotidyltransferase</keyword>
<evidence type="ECO:0000256" key="3">
    <source>
        <dbReference type="ARBA" id="ARBA00022722"/>
    </source>
</evidence>
<dbReference type="PANTHER" id="PTHR48475">
    <property type="entry name" value="RIBONUCLEASE H"/>
    <property type="match status" value="1"/>
</dbReference>